<evidence type="ECO:0000313" key="1">
    <source>
        <dbReference type="EMBL" id="MDS0259302.1"/>
    </source>
</evidence>
<name>A0ABU2FAJ5_9EURY</name>
<gene>
    <name evidence="1" type="ORF">NDI56_07845</name>
</gene>
<dbReference type="InterPro" id="IPR024486">
    <property type="entry name" value="DUF2617"/>
</dbReference>
<comment type="caution">
    <text evidence="1">The sequence shown here is derived from an EMBL/GenBank/DDBJ whole genome shotgun (WGS) entry which is preliminary data.</text>
</comment>
<keyword evidence="2" id="KW-1185">Reference proteome</keyword>
<proteinExistence type="predicted"/>
<evidence type="ECO:0000313" key="2">
    <source>
        <dbReference type="Proteomes" id="UP001259659"/>
    </source>
</evidence>
<sequence>MTSSSTESRHETLEFGIGTTAPDSDALSVYATERLSVDGVAFDCRVIGSSHYITAPAIDFHEIASCRSVAMPRTRTVSLVEGCSGQYRYEVGAVDCELTIETRPLEAYPAEREFDLHYAFDERAVTAVDAREDGYETFHTYTEFDRTVYTRTRFDGLGRQ</sequence>
<reference evidence="1 2" key="1">
    <citation type="submission" date="2022-06" db="EMBL/GenBank/DDBJ databases">
        <title>Haloarcula sp. a new haloarchaeum isolate from saline soil.</title>
        <authorList>
            <person name="Strakova D."/>
            <person name="Galisteo C."/>
            <person name="Sanchez-Porro C."/>
            <person name="Ventosa A."/>
        </authorList>
    </citation>
    <scope>NUCLEOTIDE SEQUENCE [LARGE SCALE GENOMIC DNA]</scope>
    <source>
        <strain evidence="1 2">S1CR25-12</strain>
    </source>
</reference>
<protein>
    <submittedName>
        <fullName evidence="1">DUF2617 family protein</fullName>
    </submittedName>
</protein>
<dbReference type="RefSeq" id="WP_310918889.1">
    <property type="nucleotide sequence ID" value="NZ_JAMQON010000001.1"/>
</dbReference>
<dbReference type="Pfam" id="PF10936">
    <property type="entry name" value="DUF2617"/>
    <property type="match status" value="1"/>
</dbReference>
<dbReference type="Proteomes" id="UP001259659">
    <property type="component" value="Unassembled WGS sequence"/>
</dbReference>
<organism evidence="1 2">
    <name type="scientific">Haloarcula saliterrae</name>
    <dbReference type="NCBI Taxonomy" id="2950534"/>
    <lineage>
        <taxon>Archaea</taxon>
        <taxon>Methanobacteriati</taxon>
        <taxon>Methanobacteriota</taxon>
        <taxon>Stenosarchaea group</taxon>
        <taxon>Halobacteria</taxon>
        <taxon>Halobacteriales</taxon>
        <taxon>Haloarculaceae</taxon>
        <taxon>Haloarcula</taxon>
    </lineage>
</organism>
<dbReference type="EMBL" id="JAMQON010000001">
    <property type="protein sequence ID" value="MDS0259302.1"/>
    <property type="molecule type" value="Genomic_DNA"/>
</dbReference>
<accession>A0ABU2FAJ5</accession>